<proteinExistence type="predicted"/>
<accession>A0A645HZI5</accession>
<evidence type="ECO:0000313" key="1">
    <source>
        <dbReference type="EMBL" id="MPN44006.1"/>
    </source>
</evidence>
<gene>
    <name evidence="1" type="ORF">SDC9_191567</name>
</gene>
<name>A0A645HZI5_9ZZZZ</name>
<dbReference type="AlphaFoldDB" id="A0A645HZI5"/>
<sequence length="59" mass="6448">MIVKNVLSQGFGYSSVSFVGVHNCRKNVLLTADDLHGCLIRILIELLSKFISAVIVEVS</sequence>
<dbReference type="EMBL" id="VSSQ01102796">
    <property type="protein sequence ID" value="MPN44006.1"/>
    <property type="molecule type" value="Genomic_DNA"/>
</dbReference>
<reference evidence="1" key="1">
    <citation type="submission" date="2019-08" db="EMBL/GenBank/DDBJ databases">
        <authorList>
            <person name="Kucharzyk K."/>
            <person name="Murdoch R.W."/>
            <person name="Higgins S."/>
            <person name="Loffler F."/>
        </authorList>
    </citation>
    <scope>NUCLEOTIDE SEQUENCE</scope>
</reference>
<organism evidence="1">
    <name type="scientific">bioreactor metagenome</name>
    <dbReference type="NCBI Taxonomy" id="1076179"/>
    <lineage>
        <taxon>unclassified sequences</taxon>
        <taxon>metagenomes</taxon>
        <taxon>ecological metagenomes</taxon>
    </lineage>
</organism>
<comment type="caution">
    <text evidence="1">The sequence shown here is derived from an EMBL/GenBank/DDBJ whole genome shotgun (WGS) entry which is preliminary data.</text>
</comment>
<protein>
    <submittedName>
        <fullName evidence="1">Uncharacterized protein</fullName>
    </submittedName>
</protein>